<dbReference type="GO" id="GO:0006352">
    <property type="term" value="P:DNA-templated transcription initiation"/>
    <property type="evidence" value="ECO:0007669"/>
    <property type="project" value="InterPro"/>
</dbReference>
<feature type="domain" description="RNA polymerase sigma-70 region 2" evidence="7">
    <location>
        <begin position="28"/>
        <end position="95"/>
    </location>
</feature>
<protein>
    <recommendedName>
        <fullName evidence="6">RNA polymerase sigma factor</fullName>
    </recommendedName>
</protein>
<dbReference type="PATRIC" id="fig|1125717.3.peg.232"/>
<feature type="domain" description="RNA polymerase sigma factor 70 region 4 type 2" evidence="8">
    <location>
        <begin position="125"/>
        <end position="176"/>
    </location>
</feature>
<comment type="caution">
    <text evidence="9">The sequence shown here is derived from an EMBL/GenBank/DDBJ whole genome shotgun (WGS) entry which is preliminary data.</text>
</comment>
<dbReference type="Pfam" id="PF08281">
    <property type="entry name" value="Sigma70_r4_2"/>
    <property type="match status" value="1"/>
</dbReference>
<organism evidence="9 10">
    <name type="scientific">Schaalia georgiae F0490</name>
    <dbReference type="NCBI Taxonomy" id="1125717"/>
    <lineage>
        <taxon>Bacteria</taxon>
        <taxon>Bacillati</taxon>
        <taxon>Actinomycetota</taxon>
        <taxon>Actinomycetes</taxon>
        <taxon>Actinomycetales</taxon>
        <taxon>Actinomycetaceae</taxon>
        <taxon>Schaalia</taxon>
    </lineage>
</organism>
<dbReference type="GO" id="GO:0006950">
    <property type="term" value="P:response to stress"/>
    <property type="evidence" value="ECO:0007669"/>
    <property type="project" value="UniProtKB-ARBA"/>
</dbReference>
<keyword evidence="3 6" id="KW-0731">Sigma factor</keyword>
<keyword evidence="5 6" id="KW-0804">Transcription</keyword>
<proteinExistence type="inferred from homology"/>
<dbReference type="SUPFAM" id="SSF88659">
    <property type="entry name" value="Sigma3 and sigma4 domains of RNA polymerase sigma factors"/>
    <property type="match status" value="1"/>
</dbReference>
<sequence>MTDTAARDLGHEDLQLVAEGDKRAFARLYDTWAPTLFALIRCVLKDRAQAEEVLQDTFLHVWRRAPSYDPGRGSVRAWLTTIARRRAIDRVRSAQAARDRELASPPDVDWDQTAEEAEARIAGGAVRRALDSLGEPHKTVILLSYFGGLSHSRIADATGLPLGTVKSTIRQALARLRTFLEER</sequence>
<evidence type="ECO:0000256" key="4">
    <source>
        <dbReference type="ARBA" id="ARBA00023125"/>
    </source>
</evidence>
<dbReference type="Pfam" id="PF04542">
    <property type="entry name" value="Sigma70_r2"/>
    <property type="match status" value="1"/>
</dbReference>
<evidence type="ECO:0000256" key="6">
    <source>
        <dbReference type="RuleBase" id="RU000716"/>
    </source>
</evidence>
<keyword evidence="4 6" id="KW-0238">DNA-binding</keyword>
<dbReference type="InterPro" id="IPR014284">
    <property type="entry name" value="RNA_pol_sigma-70_dom"/>
</dbReference>
<dbReference type="InterPro" id="IPR013325">
    <property type="entry name" value="RNA_pol_sigma_r2"/>
</dbReference>
<evidence type="ECO:0000256" key="5">
    <source>
        <dbReference type="ARBA" id="ARBA00023163"/>
    </source>
</evidence>
<name>J1HW44_9ACTO</name>
<dbReference type="InterPro" id="IPR036388">
    <property type="entry name" value="WH-like_DNA-bd_sf"/>
</dbReference>
<dbReference type="AlphaFoldDB" id="J1HW44"/>
<dbReference type="EMBL" id="AKFS01000034">
    <property type="protein sequence ID" value="EJF50485.1"/>
    <property type="molecule type" value="Genomic_DNA"/>
</dbReference>
<dbReference type="Proteomes" id="UP000004578">
    <property type="component" value="Unassembled WGS sequence"/>
</dbReference>
<dbReference type="PANTHER" id="PTHR43133:SF62">
    <property type="entry name" value="RNA POLYMERASE SIGMA FACTOR SIGZ"/>
    <property type="match status" value="1"/>
</dbReference>
<dbReference type="InterPro" id="IPR039425">
    <property type="entry name" value="RNA_pol_sigma-70-like"/>
</dbReference>
<dbReference type="SUPFAM" id="SSF88946">
    <property type="entry name" value="Sigma2 domain of RNA polymerase sigma factors"/>
    <property type="match status" value="1"/>
</dbReference>
<dbReference type="NCBIfam" id="TIGR02937">
    <property type="entry name" value="sigma70-ECF"/>
    <property type="match status" value="1"/>
</dbReference>
<dbReference type="CDD" id="cd06171">
    <property type="entry name" value="Sigma70_r4"/>
    <property type="match status" value="1"/>
</dbReference>
<evidence type="ECO:0000313" key="10">
    <source>
        <dbReference type="Proteomes" id="UP000004578"/>
    </source>
</evidence>
<dbReference type="Gene3D" id="1.10.1740.10">
    <property type="match status" value="1"/>
</dbReference>
<accession>J1HW44</accession>
<evidence type="ECO:0000313" key="9">
    <source>
        <dbReference type="EMBL" id="EJF50485.1"/>
    </source>
</evidence>
<dbReference type="GO" id="GO:0016987">
    <property type="term" value="F:sigma factor activity"/>
    <property type="evidence" value="ECO:0007669"/>
    <property type="project" value="UniProtKB-KW"/>
</dbReference>
<dbReference type="InterPro" id="IPR013324">
    <property type="entry name" value="RNA_pol_sigma_r3/r4-like"/>
</dbReference>
<dbReference type="PANTHER" id="PTHR43133">
    <property type="entry name" value="RNA POLYMERASE ECF-TYPE SIGMA FACTO"/>
    <property type="match status" value="1"/>
</dbReference>
<gene>
    <name evidence="9" type="ORF">HMPREF1317_0420</name>
</gene>
<evidence type="ECO:0000259" key="7">
    <source>
        <dbReference type="Pfam" id="PF04542"/>
    </source>
</evidence>
<dbReference type="PROSITE" id="PS01063">
    <property type="entry name" value="SIGMA70_ECF"/>
    <property type="match status" value="1"/>
</dbReference>
<keyword evidence="2 6" id="KW-0805">Transcription regulation</keyword>
<reference evidence="9 10" key="1">
    <citation type="submission" date="2012-05" db="EMBL/GenBank/DDBJ databases">
        <authorList>
            <person name="Harkins D.M."/>
            <person name="Madupu R."/>
            <person name="Durkin A.S."/>
            <person name="Torralba M."/>
            <person name="Methe B."/>
            <person name="Sutton G.G."/>
            <person name="Nelson K.E."/>
        </authorList>
    </citation>
    <scope>NUCLEOTIDE SEQUENCE [LARGE SCALE GENOMIC DNA]</scope>
    <source>
        <strain evidence="9 10">F0490</strain>
    </source>
</reference>
<evidence type="ECO:0000256" key="3">
    <source>
        <dbReference type="ARBA" id="ARBA00023082"/>
    </source>
</evidence>
<keyword evidence="10" id="KW-1185">Reference proteome</keyword>
<dbReference type="InterPro" id="IPR007627">
    <property type="entry name" value="RNA_pol_sigma70_r2"/>
</dbReference>
<comment type="similarity">
    <text evidence="1 6">Belongs to the sigma-70 factor family. ECF subfamily.</text>
</comment>
<evidence type="ECO:0000256" key="2">
    <source>
        <dbReference type="ARBA" id="ARBA00023015"/>
    </source>
</evidence>
<evidence type="ECO:0000259" key="8">
    <source>
        <dbReference type="Pfam" id="PF08281"/>
    </source>
</evidence>
<dbReference type="InterPro" id="IPR013249">
    <property type="entry name" value="RNA_pol_sigma70_r4_t2"/>
</dbReference>
<dbReference type="InterPro" id="IPR000838">
    <property type="entry name" value="RNA_pol_sigma70_ECF_CS"/>
</dbReference>
<evidence type="ECO:0000256" key="1">
    <source>
        <dbReference type="ARBA" id="ARBA00010641"/>
    </source>
</evidence>
<dbReference type="Gene3D" id="1.10.10.10">
    <property type="entry name" value="Winged helix-like DNA-binding domain superfamily/Winged helix DNA-binding domain"/>
    <property type="match status" value="1"/>
</dbReference>
<dbReference type="GO" id="GO:0003677">
    <property type="term" value="F:DNA binding"/>
    <property type="evidence" value="ECO:0007669"/>
    <property type="project" value="UniProtKB-KW"/>
</dbReference>